<protein>
    <submittedName>
        <fullName evidence="1">Uncharacterized protein</fullName>
    </submittedName>
</protein>
<dbReference type="AlphaFoldDB" id="X7F1B6"/>
<name>X7F1B6_9RHOB</name>
<dbReference type="STRING" id="1449351.RISW2_23865"/>
<organism evidence="1 2">
    <name type="scientific">Roseivivax isoporae LMG 25204</name>
    <dbReference type="NCBI Taxonomy" id="1449351"/>
    <lineage>
        <taxon>Bacteria</taxon>
        <taxon>Pseudomonadati</taxon>
        <taxon>Pseudomonadota</taxon>
        <taxon>Alphaproteobacteria</taxon>
        <taxon>Rhodobacterales</taxon>
        <taxon>Roseobacteraceae</taxon>
        <taxon>Roseivivax</taxon>
    </lineage>
</organism>
<sequence>MMRRSNPPARFAGLRDGALLTEPPSTARWIARRAAGLGAFWILCLVVLT</sequence>
<dbReference type="RefSeq" id="WP_156943988.1">
    <property type="nucleotide sequence ID" value="NZ_JAME01000091.1"/>
</dbReference>
<accession>X7F1B6</accession>
<dbReference type="Proteomes" id="UP000023430">
    <property type="component" value="Unassembled WGS sequence"/>
</dbReference>
<comment type="caution">
    <text evidence="1">The sequence shown here is derived from an EMBL/GenBank/DDBJ whole genome shotgun (WGS) entry which is preliminary data.</text>
</comment>
<evidence type="ECO:0000313" key="1">
    <source>
        <dbReference type="EMBL" id="ETX26508.1"/>
    </source>
</evidence>
<keyword evidence="2" id="KW-1185">Reference proteome</keyword>
<reference evidence="1 2" key="1">
    <citation type="submission" date="2014-01" db="EMBL/GenBank/DDBJ databases">
        <title>Roseivivax isoporae LMG 25204 Genome Sequencing.</title>
        <authorList>
            <person name="Lai Q."/>
            <person name="Li G."/>
            <person name="Shao Z."/>
        </authorList>
    </citation>
    <scope>NUCLEOTIDE SEQUENCE [LARGE SCALE GENOMIC DNA]</scope>
    <source>
        <strain evidence="1 2">LMG 25204</strain>
    </source>
</reference>
<evidence type="ECO:0000313" key="2">
    <source>
        <dbReference type="Proteomes" id="UP000023430"/>
    </source>
</evidence>
<dbReference type="EMBL" id="JAME01000091">
    <property type="protein sequence ID" value="ETX26508.1"/>
    <property type="molecule type" value="Genomic_DNA"/>
</dbReference>
<proteinExistence type="predicted"/>
<gene>
    <name evidence="1" type="ORF">RISW2_23865</name>
</gene>